<sequence length="240" mass="27212">MSRSNQVDSLLSGVKRGSISHLARLRENWPHSHSVECADAALSYLARERRRADIQQGDLEIIQLYTHTIVRFAMDFASRHTYPHMKRNLVDLLISRIDDTGNFDADESLRIYITGYCIQLMICMSYDPRLLHAIQASPVVSDFVVLTWAWIDPRTQLPIFLAEERLEAAISKGCIVNIAFQMYSKGSPAARARVLGLLDEYEPTEAADRLVRLATQRARAMALTCHKRLDSDPPLSLLET</sequence>
<gene>
    <name evidence="1" type="ORF">FA13DRAFT_1008520</name>
</gene>
<protein>
    <submittedName>
        <fullName evidence="1">Uncharacterized protein</fullName>
    </submittedName>
</protein>
<dbReference type="AlphaFoldDB" id="A0A4Y7SXZ3"/>
<dbReference type="Proteomes" id="UP000298030">
    <property type="component" value="Unassembled WGS sequence"/>
</dbReference>
<accession>A0A4Y7SXZ3</accession>
<evidence type="ECO:0000313" key="1">
    <source>
        <dbReference type="EMBL" id="TEB26720.1"/>
    </source>
</evidence>
<organism evidence="1 2">
    <name type="scientific">Coprinellus micaceus</name>
    <name type="common">Glistening ink-cap mushroom</name>
    <name type="synonym">Coprinus micaceus</name>
    <dbReference type="NCBI Taxonomy" id="71717"/>
    <lineage>
        <taxon>Eukaryota</taxon>
        <taxon>Fungi</taxon>
        <taxon>Dikarya</taxon>
        <taxon>Basidiomycota</taxon>
        <taxon>Agaricomycotina</taxon>
        <taxon>Agaricomycetes</taxon>
        <taxon>Agaricomycetidae</taxon>
        <taxon>Agaricales</taxon>
        <taxon>Agaricineae</taxon>
        <taxon>Psathyrellaceae</taxon>
        <taxon>Coprinellus</taxon>
    </lineage>
</organism>
<name>A0A4Y7SXZ3_COPMI</name>
<evidence type="ECO:0000313" key="2">
    <source>
        <dbReference type="Proteomes" id="UP000298030"/>
    </source>
</evidence>
<dbReference type="EMBL" id="QPFP01000046">
    <property type="protein sequence ID" value="TEB26720.1"/>
    <property type="molecule type" value="Genomic_DNA"/>
</dbReference>
<keyword evidence="2" id="KW-1185">Reference proteome</keyword>
<comment type="caution">
    <text evidence="1">The sequence shown here is derived from an EMBL/GenBank/DDBJ whole genome shotgun (WGS) entry which is preliminary data.</text>
</comment>
<reference evidence="1 2" key="1">
    <citation type="journal article" date="2019" name="Nat. Ecol. Evol.">
        <title>Megaphylogeny resolves global patterns of mushroom evolution.</title>
        <authorList>
            <person name="Varga T."/>
            <person name="Krizsan K."/>
            <person name="Foldi C."/>
            <person name="Dima B."/>
            <person name="Sanchez-Garcia M."/>
            <person name="Sanchez-Ramirez S."/>
            <person name="Szollosi G.J."/>
            <person name="Szarkandi J.G."/>
            <person name="Papp V."/>
            <person name="Albert L."/>
            <person name="Andreopoulos W."/>
            <person name="Angelini C."/>
            <person name="Antonin V."/>
            <person name="Barry K.W."/>
            <person name="Bougher N.L."/>
            <person name="Buchanan P."/>
            <person name="Buyck B."/>
            <person name="Bense V."/>
            <person name="Catcheside P."/>
            <person name="Chovatia M."/>
            <person name="Cooper J."/>
            <person name="Damon W."/>
            <person name="Desjardin D."/>
            <person name="Finy P."/>
            <person name="Geml J."/>
            <person name="Haridas S."/>
            <person name="Hughes K."/>
            <person name="Justo A."/>
            <person name="Karasinski D."/>
            <person name="Kautmanova I."/>
            <person name="Kiss B."/>
            <person name="Kocsube S."/>
            <person name="Kotiranta H."/>
            <person name="LaButti K.M."/>
            <person name="Lechner B.E."/>
            <person name="Liimatainen K."/>
            <person name="Lipzen A."/>
            <person name="Lukacs Z."/>
            <person name="Mihaltcheva S."/>
            <person name="Morgado L.N."/>
            <person name="Niskanen T."/>
            <person name="Noordeloos M.E."/>
            <person name="Ohm R.A."/>
            <person name="Ortiz-Santana B."/>
            <person name="Ovrebo C."/>
            <person name="Racz N."/>
            <person name="Riley R."/>
            <person name="Savchenko A."/>
            <person name="Shiryaev A."/>
            <person name="Soop K."/>
            <person name="Spirin V."/>
            <person name="Szebenyi C."/>
            <person name="Tomsovsky M."/>
            <person name="Tulloss R.E."/>
            <person name="Uehling J."/>
            <person name="Grigoriev I.V."/>
            <person name="Vagvolgyi C."/>
            <person name="Papp T."/>
            <person name="Martin F.M."/>
            <person name="Miettinen O."/>
            <person name="Hibbett D.S."/>
            <person name="Nagy L.G."/>
        </authorList>
    </citation>
    <scope>NUCLEOTIDE SEQUENCE [LARGE SCALE GENOMIC DNA]</scope>
    <source>
        <strain evidence="1 2">FP101781</strain>
    </source>
</reference>
<proteinExistence type="predicted"/>